<evidence type="ECO:0000256" key="4">
    <source>
        <dbReference type="ARBA" id="ARBA00022691"/>
    </source>
</evidence>
<keyword evidence="4 6" id="KW-0949">S-adenosyl-L-methionine</keyword>
<sequence length="432" mass="49347">MEKFEMNQKKLKKKKKKKKKNVPDHNGNEGIFKTPLSSSIEKMTSCDFQTDDRAHVEIMDQSVKDVVRILAFKNAIMYNKHLFRGRVVLNLNCGVGIFALFAAKAGSAKVFAVDNSNVVHYTKQIVQNNDYHNVIQVIKGKITEIELPVKKVDIIVSDWMGYALLYKSTCSDVLYARDKWLKSDGLIFPDKARLFVAAIEDEKHKNGNIEWWRDVYGFNMNCLREVAVKEPRYQSVKVQQILSKQFPMQMLDLNKATCEDLHIRSKFMLPIQRSGRMDGIALYFHVYFSKSHVPLALGTDPWSPITNWLQTVFFLDESITVNVNSMYYGGIELCSPGLSYDCTNILVNFEMLKGEPAQAEMEAKMCWHMKSSYVPQDILLKAAGHSSNEPKNSQRDKPGITKISTQSPFCIEADVKRNKNNFQKQANGKLTS</sequence>
<feature type="compositionally biased region" description="Basic residues" evidence="7">
    <location>
        <begin position="9"/>
        <end position="20"/>
    </location>
</feature>
<keyword evidence="3 6" id="KW-0808">Transferase</keyword>
<comment type="catalytic activity">
    <reaction evidence="5">
        <text>L-arginyl-[protein] + S-adenosyl-L-methionine = N(omega)-methyl-L-arginyl-[protein] + S-adenosyl-L-homocysteine + H(+)</text>
        <dbReference type="Rhea" id="RHEA:48100"/>
        <dbReference type="Rhea" id="RHEA-COMP:10532"/>
        <dbReference type="Rhea" id="RHEA-COMP:11990"/>
        <dbReference type="ChEBI" id="CHEBI:15378"/>
        <dbReference type="ChEBI" id="CHEBI:29965"/>
        <dbReference type="ChEBI" id="CHEBI:57856"/>
        <dbReference type="ChEBI" id="CHEBI:59789"/>
        <dbReference type="ChEBI" id="CHEBI:65280"/>
    </reaction>
    <physiologicalReaction direction="left-to-right" evidence="5">
        <dbReference type="Rhea" id="RHEA:48101"/>
    </physiologicalReaction>
</comment>
<evidence type="ECO:0000256" key="5">
    <source>
        <dbReference type="ARBA" id="ARBA00049303"/>
    </source>
</evidence>
<evidence type="ECO:0000259" key="8">
    <source>
        <dbReference type="Pfam" id="PF13649"/>
    </source>
</evidence>
<dbReference type="PANTHER" id="PTHR11006:SF124">
    <property type="entry name" value="ARGININE METHYLTRANSFERASE 1-RELATED"/>
    <property type="match status" value="1"/>
</dbReference>
<dbReference type="GO" id="GO:0042054">
    <property type="term" value="F:histone methyltransferase activity"/>
    <property type="evidence" value="ECO:0007669"/>
    <property type="project" value="TreeGrafter"/>
</dbReference>
<protein>
    <recommendedName>
        <fullName evidence="1">type I protein arginine methyltransferase</fullName>
        <ecNumber evidence="1">2.1.1.319</ecNumber>
    </recommendedName>
</protein>
<feature type="domain" description="Protein arginine N-methyltransferase" evidence="9">
    <location>
        <begin position="190"/>
        <end position="333"/>
    </location>
</feature>
<evidence type="ECO:0000256" key="2">
    <source>
        <dbReference type="ARBA" id="ARBA00022603"/>
    </source>
</evidence>
<proteinExistence type="predicted"/>
<evidence type="ECO:0000256" key="3">
    <source>
        <dbReference type="ARBA" id="ARBA00022679"/>
    </source>
</evidence>
<dbReference type="GO" id="GO:0005634">
    <property type="term" value="C:nucleus"/>
    <property type="evidence" value="ECO:0007669"/>
    <property type="project" value="TreeGrafter"/>
</dbReference>
<dbReference type="AlphaFoldDB" id="A0A1A9WPT9"/>
<dbReference type="Pfam" id="PF13649">
    <property type="entry name" value="Methyltransf_25"/>
    <property type="match status" value="1"/>
</dbReference>
<dbReference type="EC" id="2.1.1.319" evidence="1"/>
<evidence type="ECO:0000256" key="6">
    <source>
        <dbReference type="PROSITE-ProRule" id="PRU01015"/>
    </source>
</evidence>
<organism evidence="10 11">
    <name type="scientific">Glossina brevipalpis</name>
    <dbReference type="NCBI Taxonomy" id="37001"/>
    <lineage>
        <taxon>Eukaryota</taxon>
        <taxon>Metazoa</taxon>
        <taxon>Ecdysozoa</taxon>
        <taxon>Arthropoda</taxon>
        <taxon>Hexapoda</taxon>
        <taxon>Insecta</taxon>
        <taxon>Pterygota</taxon>
        <taxon>Neoptera</taxon>
        <taxon>Endopterygota</taxon>
        <taxon>Diptera</taxon>
        <taxon>Brachycera</taxon>
        <taxon>Muscomorpha</taxon>
        <taxon>Hippoboscoidea</taxon>
        <taxon>Glossinidae</taxon>
        <taxon>Glossina</taxon>
    </lineage>
</organism>
<dbReference type="InterPro" id="IPR025799">
    <property type="entry name" value="Arg_MeTrfase"/>
</dbReference>
<accession>A0A1A9WPT9</accession>
<dbReference type="VEuPathDB" id="VectorBase:GBRI027475"/>
<keyword evidence="11" id="KW-1185">Reference proteome</keyword>
<keyword evidence="2 6" id="KW-0489">Methyltransferase</keyword>
<dbReference type="SUPFAM" id="SSF53335">
    <property type="entry name" value="S-adenosyl-L-methionine-dependent methyltransferases"/>
    <property type="match status" value="1"/>
</dbReference>
<dbReference type="FunFam" id="3.40.50.150:FF:000003">
    <property type="entry name" value="Blast:Protein arginine N-methyltransferase 1"/>
    <property type="match status" value="1"/>
</dbReference>
<evidence type="ECO:0000313" key="10">
    <source>
        <dbReference type="EnsemblMetazoa" id="GBRI027475-PA"/>
    </source>
</evidence>
<dbReference type="EnsemblMetazoa" id="GBRI027475-RA">
    <property type="protein sequence ID" value="GBRI027475-PA"/>
    <property type="gene ID" value="GBRI027475"/>
</dbReference>
<dbReference type="PANTHER" id="PTHR11006">
    <property type="entry name" value="PROTEIN ARGININE N-METHYLTRANSFERASE"/>
    <property type="match status" value="1"/>
</dbReference>
<dbReference type="InterPro" id="IPR055135">
    <property type="entry name" value="PRMT_dom"/>
</dbReference>
<dbReference type="InterPro" id="IPR029063">
    <property type="entry name" value="SAM-dependent_MTases_sf"/>
</dbReference>
<dbReference type="STRING" id="37001.A0A1A9WPT9"/>
<dbReference type="PROSITE" id="PS51678">
    <property type="entry name" value="SAM_MT_PRMT"/>
    <property type="match status" value="1"/>
</dbReference>
<feature type="domain" description="Methyltransferase" evidence="8">
    <location>
        <begin position="88"/>
        <end position="185"/>
    </location>
</feature>
<reference evidence="10" key="2">
    <citation type="submission" date="2020-05" db="UniProtKB">
        <authorList>
            <consortium name="EnsemblMetazoa"/>
        </authorList>
    </citation>
    <scope>IDENTIFICATION</scope>
    <source>
        <strain evidence="10">IAEA</strain>
    </source>
</reference>
<evidence type="ECO:0000259" key="9">
    <source>
        <dbReference type="Pfam" id="PF22528"/>
    </source>
</evidence>
<dbReference type="Gene3D" id="3.40.50.150">
    <property type="entry name" value="Vaccinia Virus protein VP39"/>
    <property type="match status" value="1"/>
</dbReference>
<name>A0A1A9WPT9_9MUSC</name>
<evidence type="ECO:0000313" key="11">
    <source>
        <dbReference type="Proteomes" id="UP000091820"/>
    </source>
</evidence>
<dbReference type="CDD" id="cd02440">
    <property type="entry name" value="AdoMet_MTases"/>
    <property type="match status" value="1"/>
</dbReference>
<dbReference type="GO" id="GO:0035242">
    <property type="term" value="F:protein-arginine omega-N asymmetric methyltransferase activity"/>
    <property type="evidence" value="ECO:0007669"/>
    <property type="project" value="UniProtKB-EC"/>
</dbReference>
<evidence type="ECO:0000256" key="1">
    <source>
        <dbReference type="ARBA" id="ARBA00011925"/>
    </source>
</evidence>
<feature type="region of interest" description="Disordered" evidence="7">
    <location>
        <begin position="1"/>
        <end position="32"/>
    </location>
</feature>
<dbReference type="Proteomes" id="UP000091820">
    <property type="component" value="Unassembled WGS sequence"/>
</dbReference>
<evidence type="ECO:0000256" key="7">
    <source>
        <dbReference type="SAM" id="MobiDB-lite"/>
    </source>
</evidence>
<dbReference type="InterPro" id="IPR041698">
    <property type="entry name" value="Methyltransf_25"/>
</dbReference>
<dbReference type="GO" id="GO:0032259">
    <property type="term" value="P:methylation"/>
    <property type="evidence" value="ECO:0007669"/>
    <property type="project" value="UniProtKB-KW"/>
</dbReference>
<dbReference type="Gene3D" id="2.70.160.11">
    <property type="entry name" value="Hnrnp arginine n-methyltransferase1"/>
    <property type="match status" value="1"/>
</dbReference>
<dbReference type="Pfam" id="PF22528">
    <property type="entry name" value="PRMT_C"/>
    <property type="match status" value="1"/>
</dbReference>
<dbReference type="GO" id="GO:0035241">
    <property type="term" value="F:protein-arginine omega-N monomethyltransferase activity"/>
    <property type="evidence" value="ECO:0007669"/>
    <property type="project" value="TreeGrafter"/>
</dbReference>
<reference evidence="11" key="1">
    <citation type="submission" date="2014-03" db="EMBL/GenBank/DDBJ databases">
        <authorList>
            <person name="Aksoy S."/>
            <person name="Warren W."/>
            <person name="Wilson R.K."/>
        </authorList>
    </citation>
    <scope>NUCLEOTIDE SEQUENCE [LARGE SCALE GENOMIC DNA]</scope>
    <source>
        <strain evidence="11">IAEA</strain>
    </source>
</reference>